<keyword evidence="1" id="KW-0812">Transmembrane</keyword>
<comment type="caution">
    <text evidence="2">The sequence shown here is derived from an EMBL/GenBank/DDBJ whole genome shotgun (WGS) entry which is preliminary data.</text>
</comment>
<protein>
    <submittedName>
        <fullName evidence="2">Uncharacterized protein</fullName>
    </submittedName>
</protein>
<accession>A0A2S7SPC5</accession>
<dbReference type="AlphaFoldDB" id="A0A2S7SPC5"/>
<feature type="transmembrane region" description="Helical" evidence="1">
    <location>
        <begin position="40"/>
        <end position="59"/>
    </location>
</feature>
<keyword evidence="1" id="KW-0472">Membrane</keyword>
<evidence type="ECO:0000256" key="1">
    <source>
        <dbReference type="SAM" id="Phobius"/>
    </source>
</evidence>
<evidence type="ECO:0000313" key="3">
    <source>
        <dbReference type="Proteomes" id="UP000239872"/>
    </source>
</evidence>
<dbReference type="Proteomes" id="UP000239872">
    <property type="component" value="Unassembled WGS sequence"/>
</dbReference>
<sequence>MDTNKIKRNLRLSAIVTILSLTSLRTITKHSNIRAVDMVAILGAGMCIGVLLVNIFMLINRKKIAE</sequence>
<keyword evidence="1" id="KW-1133">Transmembrane helix</keyword>
<reference evidence="2 3" key="1">
    <citation type="submission" date="2018-01" db="EMBL/GenBank/DDBJ databases">
        <title>A novel member of the phylum Bacteroidetes isolated from glacier ice.</title>
        <authorList>
            <person name="Liu Q."/>
            <person name="Xin Y.-H."/>
        </authorList>
    </citation>
    <scope>NUCLEOTIDE SEQUENCE [LARGE SCALE GENOMIC DNA]</scope>
    <source>
        <strain evidence="2 3">RB1R16</strain>
    </source>
</reference>
<feature type="transmembrane region" description="Helical" evidence="1">
    <location>
        <begin position="12"/>
        <end position="28"/>
    </location>
</feature>
<proteinExistence type="predicted"/>
<organism evidence="2 3">
    <name type="scientific">Flavipsychrobacter stenotrophus</name>
    <dbReference type="NCBI Taxonomy" id="2077091"/>
    <lineage>
        <taxon>Bacteria</taxon>
        <taxon>Pseudomonadati</taxon>
        <taxon>Bacteroidota</taxon>
        <taxon>Chitinophagia</taxon>
        <taxon>Chitinophagales</taxon>
        <taxon>Chitinophagaceae</taxon>
        <taxon>Flavipsychrobacter</taxon>
    </lineage>
</organism>
<evidence type="ECO:0000313" key="2">
    <source>
        <dbReference type="EMBL" id="PQJ08740.1"/>
    </source>
</evidence>
<keyword evidence="3" id="KW-1185">Reference proteome</keyword>
<name>A0A2S7SPC5_9BACT</name>
<dbReference type="RefSeq" id="WP_105041504.1">
    <property type="nucleotide sequence ID" value="NZ_PPSL01000015.1"/>
</dbReference>
<dbReference type="EMBL" id="PPSL01000015">
    <property type="protein sequence ID" value="PQJ08740.1"/>
    <property type="molecule type" value="Genomic_DNA"/>
</dbReference>
<gene>
    <name evidence="2" type="ORF">CJD36_022710</name>
</gene>